<evidence type="ECO:0000256" key="7">
    <source>
        <dbReference type="HAMAP-Rule" id="MF_00621"/>
    </source>
</evidence>
<comment type="subcellular location">
    <subcellularLocation>
        <location evidence="7">Cytoplasm</location>
    </subcellularLocation>
</comment>
<dbReference type="GO" id="GO:0045892">
    <property type="term" value="P:negative regulation of DNA-templated transcription"/>
    <property type="evidence" value="ECO:0007669"/>
    <property type="project" value="UniProtKB-UniRule"/>
</dbReference>
<sequence length="264" mass="29853">MNDLLQKTRMINELLQKENTIQEEKELPYLQMAQVLSDIMECNTYILSKDGELLGYSVVHDFNNERINKMISNHQFPHSYTTLLKDIQQTVENIPIEEELTTFPFELKAELTNAYTTLVPIFGAGARLGTILLGRINKKFNTEDFILCEYSATVVGMQMLYQKSGDIEKQVRETSMVQMALKSLSFSELKAIKAIFEELDGDEGILTTSSVADRIGITRSVIVNALRKLESGGVIETRSLGMKGTFIKITNQQLIDLLDKETVI</sequence>
<evidence type="ECO:0000256" key="3">
    <source>
        <dbReference type="ARBA" id="ARBA00023015"/>
    </source>
</evidence>
<dbReference type="PANTHER" id="PTHR40062:SF1">
    <property type="entry name" value="GLOBAL TRANSCRIPTIONAL REGULATOR CODY"/>
    <property type="match status" value="1"/>
</dbReference>
<comment type="similarity">
    <text evidence="7">Belongs to the CodY family.</text>
</comment>
<dbReference type="NCBIfam" id="TIGR02787">
    <property type="entry name" value="codY_Gpos"/>
    <property type="match status" value="1"/>
</dbReference>
<evidence type="ECO:0000259" key="9">
    <source>
        <dbReference type="Pfam" id="PF08222"/>
    </source>
</evidence>
<accession>A0A1J0A5J1</accession>
<dbReference type="Proteomes" id="UP000191200">
    <property type="component" value="Chromosome"/>
</dbReference>
<gene>
    <name evidence="7" type="primary">codY</name>
    <name evidence="10" type="ORF">BHY08_04635</name>
</gene>
<dbReference type="InterPro" id="IPR036388">
    <property type="entry name" value="WH-like_DNA-bd_sf"/>
</dbReference>
<dbReference type="STRING" id="519472.BHY08_04635"/>
<dbReference type="InterPro" id="IPR029016">
    <property type="entry name" value="GAF-like_dom_sf"/>
</dbReference>
<reference evidence="10 11" key="1">
    <citation type="submission" date="2016-09" db="EMBL/GenBank/DDBJ databases">
        <title>Vagococcus teuberi sp. nov., isolated from the Malian artisanal sour milk fene.</title>
        <authorList>
            <person name="Wullschleger S."/>
            <person name="Seifert C."/>
            <person name="Baumgartner S."/>
            <person name="Lacroix C."/>
            <person name="Bonfoh B."/>
            <person name="Stevens M.J."/>
            <person name="Meile L."/>
        </authorList>
    </citation>
    <scope>NUCLEOTIDE SEQUENCE [LARGE SCALE GENOMIC DNA]</scope>
    <source>
        <strain evidence="10 11">DSM 21459</strain>
    </source>
</reference>
<dbReference type="GO" id="GO:0005737">
    <property type="term" value="C:cytoplasm"/>
    <property type="evidence" value="ECO:0007669"/>
    <property type="project" value="UniProtKB-SubCell"/>
</dbReference>
<feature type="DNA-binding region" description="H-T-H motif" evidence="7">
    <location>
        <begin position="208"/>
        <end position="227"/>
    </location>
</feature>
<dbReference type="Pfam" id="PF06018">
    <property type="entry name" value="CodY"/>
    <property type="match status" value="1"/>
</dbReference>
<keyword evidence="5 7" id="KW-0804">Transcription</keyword>
<keyword evidence="3 7" id="KW-0805">Transcription regulation</keyword>
<dbReference type="InterPro" id="IPR010312">
    <property type="entry name" value="Transc_reg_CodY_N"/>
</dbReference>
<organism evidence="10 11">
    <name type="scientific">Vagococcus teuberi</name>
    <dbReference type="NCBI Taxonomy" id="519472"/>
    <lineage>
        <taxon>Bacteria</taxon>
        <taxon>Bacillati</taxon>
        <taxon>Bacillota</taxon>
        <taxon>Bacilli</taxon>
        <taxon>Lactobacillales</taxon>
        <taxon>Enterococcaceae</taxon>
        <taxon>Vagococcus</taxon>
    </lineage>
</organism>
<dbReference type="RefSeq" id="WP_071456763.1">
    <property type="nucleotide sequence ID" value="NZ_CP017267.1"/>
</dbReference>
<dbReference type="GO" id="GO:0003677">
    <property type="term" value="F:DNA binding"/>
    <property type="evidence" value="ECO:0007669"/>
    <property type="project" value="UniProtKB-UniRule"/>
</dbReference>
<keyword evidence="1 7" id="KW-0963">Cytoplasm</keyword>
<dbReference type="PIRSF" id="PIRSF011572">
    <property type="entry name" value="GTP_sensing_CodY"/>
    <property type="match status" value="1"/>
</dbReference>
<dbReference type="InterPro" id="IPR036390">
    <property type="entry name" value="WH_DNA-bd_sf"/>
</dbReference>
<dbReference type="Gene3D" id="1.10.10.10">
    <property type="entry name" value="Winged helix-like DNA-binding domain superfamily/Winged helix DNA-binding domain"/>
    <property type="match status" value="1"/>
</dbReference>
<dbReference type="InterPro" id="IPR014154">
    <property type="entry name" value="CodY"/>
</dbReference>
<dbReference type="KEGG" id="vte:BHY08_04635"/>
<dbReference type="HAMAP" id="MF_00621">
    <property type="entry name" value="HTH_type_CodY"/>
    <property type="match status" value="1"/>
</dbReference>
<feature type="region of interest" description="GAF domain" evidence="7">
    <location>
        <begin position="1"/>
        <end position="160"/>
    </location>
</feature>
<dbReference type="AlphaFoldDB" id="A0A1J0A5J1"/>
<evidence type="ECO:0000256" key="5">
    <source>
        <dbReference type="ARBA" id="ARBA00023163"/>
    </source>
</evidence>
<feature type="domain" description="Global transcriptional regulator CodY C-terminal" evidence="9">
    <location>
        <begin position="203"/>
        <end position="259"/>
    </location>
</feature>
<evidence type="ECO:0000313" key="11">
    <source>
        <dbReference type="Proteomes" id="UP000191200"/>
    </source>
</evidence>
<keyword evidence="2 7" id="KW-0678">Repressor</keyword>
<dbReference type="GO" id="GO:0005525">
    <property type="term" value="F:GTP binding"/>
    <property type="evidence" value="ECO:0007669"/>
    <property type="project" value="InterPro"/>
</dbReference>
<evidence type="ECO:0000256" key="2">
    <source>
        <dbReference type="ARBA" id="ARBA00022491"/>
    </source>
</evidence>
<name>A0A1J0A5J1_9ENTE</name>
<dbReference type="SUPFAM" id="SSF46785">
    <property type="entry name" value="Winged helix' DNA-binding domain"/>
    <property type="match status" value="1"/>
</dbReference>
<protein>
    <recommendedName>
        <fullName evidence="6 7">Global transcriptional regulator CodY</fullName>
    </recommendedName>
</protein>
<evidence type="ECO:0000256" key="1">
    <source>
        <dbReference type="ARBA" id="ARBA00022490"/>
    </source>
</evidence>
<evidence type="ECO:0000256" key="6">
    <source>
        <dbReference type="ARBA" id="ARBA00034538"/>
    </source>
</evidence>
<keyword evidence="11" id="KW-1185">Reference proteome</keyword>
<dbReference type="InterPro" id="IPR013198">
    <property type="entry name" value="GTP_trans_reg_CodY_C"/>
</dbReference>
<dbReference type="Gene3D" id="3.30.450.40">
    <property type="match status" value="1"/>
</dbReference>
<evidence type="ECO:0000313" key="10">
    <source>
        <dbReference type="EMBL" id="APB31178.1"/>
    </source>
</evidence>
<keyword evidence="4 7" id="KW-0238">DNA-binding</keyword>
<dbReference type="GO" id="GO:0003700">
    <property type="term" value="F:DNA-binding transcription factor activity"/>
    <property type="evidence" value="ECO:0007669"/>
    <property type="project" value="InterPro"/>
</dbReference>
<dbReference type="Pfam" id="PF08222">
    <property type="entry name" value="HTH_CodY"/>
    <property type="match status" value="1"/>
</dbReference>
<dbReference type="EMBL" id="CP017267">
    <property type="protein sequence ID" value="APB31178.1"/>
    <property type="molecule type" value="Genomic_DNA"/>
</dbReference>
<feature type="domain" description="Global transcriptional regulator CodY N-terminal" evidence="8">
    <location>
        <begin position="4"/>
        <end position="183"/>
    </location>
</feature>
<evidence type="ECO:0000256" key="4">
    <source>
        <dbReference type="ARBA" id="ARBA00023125"/>
    </source>
</evidence>
<dbReference type="NCBIfam" id="NF003170">
    <property type="entry name" value="PRK04158.1"/>
    <property type="match status" value="1"/>
</dbReference>
<comment type="function">
    <text evidence="7">DNA-binding global transcriptional regulator which is involved in the adaptive response to starvation and acts by directly or indirectly controlling the expression of numerous genes in response to nutrient availability. During rapid exponential growth, CodY is highly active and represses genes whose products allow adaptation to nutrient depletion.</text>
</comment>
<dbReference type="OrthoDB" id="2056at2"/>
<evidence type="ECO:0000259" key="8">
    <source>
        <dbReference type="Pfam" id="PF06018"/>
    </source>
</evidence>
<dbReference type="PANTHER" id="PTHR40062">
    <property type="entry name" value="GTP-SENSING TRANSCRIPTIONAL PLEIOTROPIC REPRESSOR CODY"/>
    <property type="match status" value="1"/>
</dbReference>
<proteinExistence type="inferred from homology"/>